<accession>A0ABD5FMH0</accession>
<dbReference type="RefSeq" id="WP_311957359.1">
    <property type="nucleotide sequence ID" value="NZ_JARQDZ010000003.1"/>
</dbReference>
<gene>
    <name evidence="1" type="ORF">P7I34_08800</name>
</gene>
<reference evidence="1 2" key="1">
    <citation type="submission" date="2023-03" db="EMBL/GenBank/DDBJ databases">
        <authorList>
            <person name="Shen W."/>
            <person name="Cai J."/>
        </authorList>
    </citation>
    <scope>NUCLEOTIDE SEQUENCE [LARGE SCALE GENOMIC DNA]</scope>
    <source>
        <strain evidence="1 2">B516</strain>
    </source>
</reference>
<organism evidence="1 2">
    <name type="scientific">Enterococcus casseliflavus</name>
    <name type="common">Enterococcus flavescens</name>
    <dbReference type="NCBI Taxonomy" id="37734"/>
    <lineage>
        <taxon>Bacteria</taxon>
        <taxon>Bacillati</taxon>
        <taxon>Bacillota</taxon>
        <taxon>Bacilli</taxon>
        <taxon>Lactobacillales</taxon>
        <taxon>Enterococcaceae</taxon>
        <taxon>Enterococcus</taxon>
    </lineage>
</organism>
<name>A0ABD5FMH0_ENTCA</name>
<dbReference type="InterPro" id="IPR007499">
    <property type="entry name" value="ERF_bacteria_virus"/>
</dbReference>
<sequence length="214" mass="24397">MSDKERTFLERVSLLITELKAPKSQRNNFGKYNYRSAEDILEAVKPLANNYGLVPKLSDEPVMIGDWHYIKATASIKDVKTGEEEIATAYAREPLAKKGMDESQITGTASSYARKYAMNGLYQIDDTKDADSDEYTEQVKQATPKPITKTQQQALQKRSDEIAELAKLESKNFFDQITEKKIGYSVDINKINTEQLATLTRYLNELEKYYQGKK</sequence>
<dbReference type="Proteomes" id="UP001253851">
    <property type="component" value="Unassembled WGS sequence"/>
</dbReference>
<proteinExistence type="predicted"/>
<evidence type="ECO:0000313" key="2">
    <source>
        <dbReference type="Proteomes" id="UP001253851"/>
    </source>
</evidence>
<dbReference type="Pfam" id="PF04404">
    <property type="entry name" value="ERF"/>
    <property type="match status" value="1"/>
</dbReference>
<dbReference type="AlphaFoldDB" id="A0ABD5FMH0"/>
<dbReference type="EMBL" id="JARQDZ010000003">
    <property type="protein sequence ID" value="MDT2982758.1"/>
    <property type="molecule type" value="Genomic_DNA"/>
</dbReference>
<protein>
    <submittedName>
        <fullName evidence="1">ERF family protein</fullName>
    </submittedName>
</protein>
<evidence type="ECO:0000313" key="1">
    <source>
        <dbReference type="EMBL" id="MDT2982758.1"/>
    </source>
</evidence>
<comment type="caution">
    <text evidence="1">The sequence shown here is derived from an EMBL/GenBank/DDBJ whole genome shotgun (WGS) entry which is preliminary data.</text>
</comment>